<sequence>MSNQYCIVDAPIREIFFILFKIEFYLLNSTFRFHPSKELNQKMNSVQLKLSYGLKLIFYLITNQASSFYSFKVNQQASAPKTIKI</sequence>
<dbReference type="Proteomes" id="UP000276133">
    <property type="component" value="Unassembled WGS sequence"/>
</dbReference>
<protein>
    <submittedName>
        <fullName evidence="1">Uncharacterized protein</fullName>
    </submittedName>
</protein>
<gene>
    <name evidence="1" type="ORF">BpHYR1_002333</name>
</gene>
<comment type="caution">
    <text evidence="1">The sequence shown here is derived from an EMBL/GenBank/DDBJ whole genome shotgun (WGS) entry which is preliminary data.</text>
</comment>
<organism evidence="1 2">
    <name type="scientific">Brachionus plicatilis</name>
    <name type="common">Marine rotifer</name>
    <name type="synonym">Brachionus muelleri</name>
    <dbReference type="NCBI Taxonomy" id="10195"/>
    <lineage>
        <taxon>Eukaryota</taxon>
        <taxon>Metazoa</taxon>
        <taxon>Spiralia</taxon>
        <taxon>Gnathifera</taxon>
        <taxon>Rotifera</taxon>
        <taxon>Eurotatoria</taxon>
        <taxon>Monogononta</taxon>
        <taxon>Pseudotrocha</taxon>
        <taxon>Ploima</taxon>
        <taxon>Brachionidae</taxon>
        <taxon>Brachionus</taxon>
    </lineage>
</organism>
<name>A0A3M7T6K0_BRAPC</name>
<accession>A0A3M7T6K0</accession>
<evidence type="ECO:0000313" key="1">
    <source>
        <dbReference type="EMBL" id="RNA43615.1"/>
    </source>
</evidence>
<dbReference type="EMBL" id="REGN01000204">
    <property type="protein sequence ID" value="RNA43615.1"/>
    <property type="molecule type" value="Genomic_DNA"/>
</dbReference>
<dbReference type="AlphaFoldDB" id="A0A3M7T6K0"/>
<keyword evidence="2" id="KW-1185">Reference proteome</keyword>
<proteinExistence type="predicted"/>
<reference evidence="1 2" key="1">
    <citation type="journal article" date="2018" name="Sci. Rep.">
        <title>Genomic signatures of local adaptation to the degree of environmental predictability in rotifers.</title>
        <authorList>
            <person name="Franch-Gras L."/>
            <person name="Hahn C."/>
            <person name="Garcia-Roger E.M."/>
            <person name="Carmona M.J."/>
            <person name="Serra M."/>
            <person name="Gomez A."/>
        </authorList>
    </citation>
    <scope>NUCLEOTIDE SEQUENCE [LARGE SCALE GENOMIC DNA]</scope>
    <source>
        <strain evidence="1">HYR1</strain>
    </source>
</reference>
<evidence type="ECO:0000313" key="2">
    <source>
        <dbReference type="Proteomes" id="UP000276133"/>
    </source>
</evidence>